<accession>A0A226DXU3</accession>
<sequence length="634" mass="69734">MLWFLLLVLIRTCLIESHHHHDHHFHQGYQSQDATTPSSQGISYGPSIISLTKYNRDVHGPTIFNPDTGRTINLEDYPNYSVVVPLASGSPTATSNEVFISRRLSGPGEFHVVAPPGHGVMAVIQSMDLRTAPTGCNDFIQFGDVDTGVETAGTCGKVDGRDGSFAPSLIQGPRIFQSTSGKIKILFYHGYIWGLVRDFNFDVLDPSRNPMLRLEIAFTAYKECDDALNVATHSPSYYQYRSCTNILGSKSCIPAQLFCDRVINCAFEEKFGSDEYIANCLPVLLKLLLPRARQQIFSTTTWRPTTLSSATNPVTLTTTLPPIVTSVSTTPSTTTTTSTTTTAPSTTSVTTTIATTTPPSTTTTTTTSTTTTPEPALQSGIELSSTTAIPSSVPFTIQLQNHLFDISPPVITVTHRTTPPTPTPTTTTTSTTTLAPTPAVEFTSTEFHTVRLPPEFEETVNYHDISIGNNLTLLSQQTPEVLEPNMTFTGIDNTLSVEEDQGQVEQLNADIDVNEAEHQNKDTLLISPGLFEEDANGSTTLWIIFVILVMLAVICILRLYCCRNRVIWIPNPKMLRAQRKRREMSINNQARNYPDVHRSSTLKTSSLGRSTETTPPSYDILFPKKRLHDADVLP</sequence>
<dbReference type="AlphaFoldDB" id="A0A226DXU3"/>
<feature type="region of interest" description="Disordered" evidence="2">
    <location>
        <begin position="327"/>
        <end position="376"/>
    </location>
</feature>
<keyword evidence="6" id="KW-1185">Reference proteome</keyword>
<keyword evidence="4" id="KW-0732">Signal</keyword>
<evidence type="ECO:0000313" key="5">
    <source>
        <dbReference type="EMBL" id="OXA50282.1"/>
    </source>
</evidence>
<dbReference type="CDD" id="cd00112">
    <property type="entry name" value="LDLa"/>
    <property type="match status" value="1"/>
</dbReference>
<feature type="signal peptide" evidence="4">
    <location>
        <begin position="1"/>
        <end position="17"/>
    </location>
</feature>
<protein>
    <submittedName>
        <fullName evidence="5">Uncharacterized protein</fullName>
    </submittedName>
</protein>
<comment type="caution">
    <text evidence="5">The sequence shown here is derived from an EMBL/GenBank/DDBJ whole genome shotgun (WGS) entry which is preliminary data.</text>
</comment>
<keyword evidence="1" id="KW-1015">Disulfide bond</keyword>
<dbReference type="Proteomes" id="UP000198287">
    <property type="component" value="Unassembled WGS sequence"/>
</dbReference>
<feature type="region of interest" description="Disordered" evidence="2">
    <location>
        <begin position="413"/>
        <end position="433"/>
    </location>
</feature>
<keyword evidence="3" id="KW-0812">Transmembrane</keyword>
<feature type="chain" id="PRO_5012917583" evidence="4">
    <location>
        <begin position="18"/>
        <end position="634"/>
    </location>
</feature>
<dbReference type="InterPro" id="IPR002172">
    <property type="entry name" value="LDrepeatLR_classA_rpt"/>
</dbReference>
<keyword evidence="3" id="KW-0472">Membrane</keyword>
<reference evidence="5 6" key="1">
    <citation type="submission" date="2015-12" db="EMBL/GenBank/DDBJ databases">
        <title>The genome of Folsomia candida.</title>
        <authorList>
            <person name="Faddeeva A."/>
            <person name="Derks M.F."/>
            <person name="Anvar Y."/>
            <person name="Smit S."/>
            <person name="Van Straalen N."/>
            <person name="Roelofs D."/>
        </authorList>
    </citation>
    <scope>NUCLEOTIDE SEQUENCE [LARGE SCALE GENOMIC DNA]</scope>
    <source>
        <strain evidence="5 6">VU population</strain>
        <tissue evidence="5">Whole body</tissue>
    </source>
</reference>
<evidence type="ECO:0000256" key="1">
    <source>
        <dbReference type="ARBA" id="ARBA00023157"/>
    </source>
</evidence>
<feature type="region of interest" description="Disordered" evidence="2">
    <location>
        <begin position="586"/>
        <end position="620"/>
    </location>
</feature>
<name>A0A226DXU3_FOLCA</name>
<evidence type="ECO:0000313" key="6">
    <source>
        <dbReference type="Proteomes" id="UP000198287"/>
    </source>
</evidence>
<feature type="compositionally biased region" description="Polar residues" evidence="2">
    <location>
        <begin position="599"/>
        <end position="616"/>
    </location>
</feature>
<evidence type="ECO:0000256" key="3">
    <source>
        <dbReference type="SAM" id="Phobius"/>
    </source>
</evidence>
<gene>
    <name evidence="5" type="ORF">Fcan01_14730</name>
</gene>
<dbReference type="EMBL" id="LNIX01000009">
    <property type="protein sequence ID" value="OXA50282.1"/>
    <property type="molecule type" value="Genomic_DNA"/>
</dbReference>
<feature type="compositionally biased region" description="Low complexity" evidence="2">
    <location>
        <begin position="327"/>
        <end position="373"/>
    </location>
</feature>
<feature type="transmembrane region" description="Helical" evidence="3">
    <location>
        <begin position="541"/>
        <end position="561"/>
    </location>
</feature>
<evidence type="ECO:0000256" key="2">
    <source>
        <dbReference type="SAM" id="MobiDB-lite"/>
    </source>
</evidence>
<evidence type="ECO:0000256" key="4">
    <source>
        <dbReference type="SAM" id="SignalP"/>
    </source>
</evidence>
<organism evidence="5 6">
    <name type="scientific">Folsomia candida</name>
    <name type="common">Springtail</name>
    <dbReference type="NCBI Taxonomy" id="158441"/>
    <lineage>
        <taxon>Eukaryota</taxon>
        <taxon>Metazoa</taxon>
        <taxon>Ecdysozoa</taxon>
        <taxon>Arthropoda</taxon>
        <taxon>Hexapoda</taxon>
        <taxon>Collembola</taxon>
        <taxon>Entomobryomorpha</taxon>
        <taxon>Isotomoidea</taxon>
        <taxon>Isotomidae</taxon>
        <taxon>Proisotominae</taxon>
        <taxon>Folsomia</taxon>
    </lineage>
</organism>
<dbReference type="STRING" id="158441.A0A226DXU3"/>
<keyword evidence="3" id="KW-1133">Transmembrane helix</keyword>
<dbReference type="OrthoDB" id="10636595at2759"/>
<proteinExistence type="predicted"/>